<evidence type="ECO:0000256" key="2">
    <source>
        <dbReference type="SAM" id="Phobius"/>
    </source>
</evidence>
<keyword evidence="5" id="KW-1185">Reference proteome</keyword>
<feature type="domain" description="Major facilitator superfamily (MFS) profile" evidence="3">
    <location>
        <begin position="1"/>
        <end position="260"/>
    </location>
</feature>
<protein>
    <recommendedName>
        <fullName evidence="3">Major facilitator superfamily (MFS) profile domain-containing protein</fullName>
    </recommendedName>
</protein>
<dbReference type="SUPFAM" id="SSF103473">
    <property type="entry name" value="MFS general substrate transporter"/>
    <property type="match status" value="1"/>
</dbReference>
<feature type="transmembrane region" description="Helical" evidence="2">
    <location>
        <begin position="82"/>
        <end position="107"/>
    </location>
</feature>
<feature type="transmembrane region" description="Helical" evidence="2">
    <location>
        <begin position="114"/>
        <end position="135"/>
    </location>
</feature>
<gene>
    <name evidence="4" type="ORF">OS493_005353</name>
</gene>
<sequence length="260" mass="28225">MFMCRYIPNIHLVKYSEELNIPADKASHFYMFLGISSVASGLLIGRLCDVKSVNVRYVNQLGISAAGLATLLLPLARSYVSVAFYTVVFGFAVGAFVTTQNVILLSIVGPDRRAAAFGFGQMLCAVALASGPPLAGLIADKLASYTFAFYTAGSIMLLSGAVQFLLLCFKSTANETKREELPSEAVDSTWKISDKSQYKETDPEEHLASLLNVESSPPLMNCKNSAACENYAIQLEDESKSDWSNREVLLISVQGSMKIC</sequence>
<dbReference type="EMBL" id="MU827303">
    <property type="protein sequence ID" value="KAJ7365256.1"/>
    <property type="molecule type" value="Genomic_DNA"/>
</dbReference>
<name>A0A9W9YS86_9CNID</name>
<feature type="transmembrane region" description="Helical" evidence="2">
    <location>
        <begin position="147"/>
        <end position="169"/>
    </location>
</feature>
<evidence type="ECO:0000259" key="3">
    <source>
        <dbReference type="PROSITE" id="PS50850"/>
    </source>
</evidence>
<dbReference type="AlphaFoldDB" id="A0A9W9YS86"/>
<dbReference type="InterPro" id="IPR020846">
    <property type="entry name" value="MFS_dom"/>
</dbReference>
<keyword evidence="2" id="KW-1133">Transmembrane helix</keyword>
<keyword evidence="2" id="KW-0812">Transmembrane</keyword>
<dbReference type="Gene3D" id="1.20.1250.20">
    <property type="entry name" value="MFS general substrate transporter like domains"/>
    <property type="match status" value="1"/>
</dbReference>
<accession>A0A9W9YS86</accession>
<dbReference type="Pfam" id="PF07690">
    <property type="entry name" value="MFS_1"/>
    <property type="match status" value="1"/>
</dbReference>
<dbReference type="PROSITE" id="PS50850">
    <property type="entry name" value="MFS"/>
    <property type="match status" value="1"/>
</dbReference>
<organism evidence="4 5">
    <name type="scientific">Desmophyllum pertusum</name>
    <dbReference type="NCBI Taxonomy" id="174260"/>
    <lineage>
        <taxon>Eukaryota</taxon>
        <taxon>Metazoa</taxon>
        <taxon>Cnidaria</taxon>
        <taxon>Anthozoa</taxon>
        <taxon>Hexacorallia</taxon>
        <taxon>Scleractinia</taxon>
        <taxon>Caryophylliina</taxon>
        <taxon>Caryophylliidae</taxon>
        <taxon>Desmophyllum</taxon>
    </lineage>
</organism>
<comment type="subcellular location">
    <subcellularLocation>
        <location evidence="1">Membrane</location>
        <topology evidence="1">Multi-pass membrane protein</topology>
    </subcellularLocation>
</comment>
<dbReference type="GO" id="GO:0022857">
    <property type="term" value="F:transmembrane transporter activity"/>
    <property type="evidence" value="ECO:0007669"/>
    <property type="project" value="InterPro"/>
</dbReference>
<dbReference type="GO" id="GO:0016020">
    <property type="term" value="C:membrane"/>
    <property type="evidence" value="ECO:0007669"/>
    <property type="project" value="UniProtKB-SubCell"/>
</dbReference>
<dbReference type="InterPro" id="IPR050327">
    <property type="entry name" value="Proton-linked_MCT"/>
</dbReference>
<dbReference type="InterPro" id="IPR011701">
    <property type="entry name" value="MFS"/>
</dbReference>
<dbReference type="OrthoDB" id="6499973at2759"/>
<feature type="transmembrane region" description="Helical" evidence="2">
    <location>
        <begin position="57"/>
        <end position="76"/>
    </location>
</feature>
<dbReference type="InterPro" id="IPR036259">
    <property type="entry name" value="MFS_trans_sf"/>
</dbReference>
<keyword evidence="2" id="KW-0472">Membrane</keyword>
<dbReference type="Proteomes" id="UP001163046">
    <property type="component" value="Unassembled WGS sequence"/>
</dbReference>
<feature type="transmembrane region" description="Helical" evidence="2">
    <location>
        <begin position="27"/>
        <end position="45"/>
    </location>
</feature>
<reference evidence="4" key="1">
    <citation type="submission" date="2023-01" db="EMBL/GenBank/DDBJ databases">
        <title>Genome assembly of the deep-sea coral Lophelia pertusa.</title>
        <authorList>
            <person name="Herrera S."/>
            <person name="Cordes E."/>
        </authorList>
    </citation>
    <scope>NUCLEOTIDE SEQUENCE</scope>
    <source>
        <strain evidence="4">USNM1676648</strain>
        <tissue evidence="4">Polyp</tissue>
    </source>
</reference>
<evidence type="ECO:0000313" key="5">
    <source>
        <dbReference type="Proteomes" id="UP001163046"/>
    </source>
</evidence>
<comment type="caution">
    <text evidence="4">The sequence shown here is derived from an EMBL/GenBank/DDBJ whole genome shotgun (WGS) entry which is preliminary data.</text>
</comment>
<proteinExistence type="predicted"/>
<evidence type="ECO:0000313" key="4">
    <source>
        <dbReference type="EMBL" id="KAJ7365256.1"/>
    </source>
</evidence>
<dbReference type="PANTHER" id="PTHR11360">
    <property type="entry name" value="MONOCARBOXYLATE TRANSPORTER"/>
    <property type="match status" value="1"/>
</dbReference>
<dbReference type="PANTHER" id="PTHR11360:SF251">
    <property type="entry name" value="MAJOR FACILITATOR SUPERFAMILY (MFS) PROFILE DOMAIN-CONTAINING PROTEIN"/>
    <property type="match status" value="1"/>
</dbReference>
<evidence type="ECO:0000256" key="1">
    <source>
        <dbReference type="ARBA" id="ARBA00004141"/>
    </source>
</evidence>